<feature type="transmembrane region" description="Helical" evidence="1">
    <location>
        <begin position="50"/>
        <end position="67"/>
    </location>
</feature>
<keyword evidence="1" id="KW-0812">Transmembrane</keyword>
<keyword evidence="3" id="KW-1185">Reference proteome</keyword>
<feature type="transmembrane region" description="Helical" evidence="1">
    <location>
        <begin position="73"/>
        <end position="90"/>
    </location>
</feature>
<name>A0A841G2F7_9ACTN</name>
<reference evidence="2 3" key="1">
    <citation type="submission" date="2020-08" db="EMBL/GenBank/DDBJ databases">
        <title>Genomic Encyclopedia of Type Strains, Phase IV (KMG-IV): sequencing the most valuable type-strain genomes for metagenomic binning, comparative biology and taxonomic classification.</title>
        <authorList>
            <person name="Goeker M."/>
        </authorList>
    </citation>
    <scope>NUCLEOTIDE SEQUENCE [LARGE SCALE GENOMIC DNA]</scope>
    <source>
        <strain evidence="2 3">YIM 65646</strain>
    </source>
</reference>
<dbReference type="RefSeq" id="WP_184792905.1">
    <property type="nucleotide sequence ID" value="NZ_BONT01000086.1"/>
</dbReference>
<evidence type="ECO:0000313" key="3">
    <source>
        <dbReference type="Proteomes" id="UP000548476"/>
    </source>
</evidence>
<dbReference type="AlphaFoldDB" id="A0A841G2F7"/>
<evidence type="ECO:0000256" key="1">
    <source>
        <dbReference type="SAM" id="Phobius"/>
    </source>
</evidence>
<keyword evidence="1" id="KW-0472">Membrane</keyword>
<keyword evidence="1" id="KW-1133">Transmembrane helix</keyword>
<organism evidence="2 3">
    <name type="scientific">Phytomonospora endophytica</name>
    <dbReference type="NCBI Taxonomy" id="714109"/>
    <lineage>
        <taxon>Bacteria</taxon>
        <taxon>Bacillati</taxon>
        <taxon>Actinomycetota</taxon>
        <taxon>Actinomycetes</taxon>
        <taxon>Micromonosporales</taxon>
        <taxon>Micromonosporaceae</taxon>
        <taxon>Phytomonospora</taxon>
    </lineage>
</organism>
<comment type="caution">
    <text evidence="2">The sequence shown here is derived from an EMBL/GenBank/DDBJ whole genome shotgun (WGS) entry which is preliminary data.</text>
</comment>
<dbReference type="EMBL" id="JACHGT010000026">
    <property type="protein sequence ID" value="MBB6039827.1"/>
    <property type="molecule type" value="Genomic_DNA"/>
</dbReference>
<sequence>MSSPLVVADAYARAALARAGDVTALRETLVELRRRLADVESGPQWLLRRVLNHLAIVAVLAVASAASAFIDLVWLRVLVMVAAIPLPLLVPRRMPGRRATGPVPEGTLPELLDGLVAAVWGWDLHLRACAARAWSLGHGGLETTSGEPPFVARQPEASRFEAHQLRRTLTGAHELLHAETAADPVALHRFARHDHVHRRLASASALLRGGVPADRVRWTAGIALVLAIVYAPIPVMTLSWPWWRLPLLAAAMTPVSLRIAWLGQDRRPRTLAWTVPQLRTAIERHLTDVIRLPGEPAARAAADLAAARDLLDHP</sequence>
<gene>
    <name evidence="2" type="ORF">HNR73_007726</name>
</gene>
<feature type="transmembrane region" description="Helical" evidence="1">
    <location>
        <begin position="216"/>
        <end position="236"/>
    </location>
</feature>
<proteinExistence type="predicted"/>
<accession>A0A841G2F7</accession>
<dbReference type="Proteomes" id="UP000548476">
    <property type="component" value="Unassembled WGS sequence"/>
</dbReference>
<protein>
    <submittedName>
        <fullName evidence="2">Uncharacterized protein</fullName>
    </submittedName>
</protein>
<evidence type="ECO:0000313" key="2">
    <source>
        <dbReference type="EMBL" id="MBB6039827.1"/>
    </source>
</evidence>